<proteinExistence type="predicted"/>
<feature type="non-terminal residue" evidence="1">
    <location>
        <position position="1"/>
    </location>
</feature>
<dbReference type="Proteomes" id="UP000789702">
    <property type="component" value="Unassembled WGS sequence"/>
</dbReference>
<gene>
    <name evidence="1" type="ORF">DHETER_LOCUS15016</name>
</gene>
<evidence type="ECO:0000313" key="2">
    <source>
        <dbReference type="Proteomes" id="UP000789702"/>
    </source>
</evidence>
<evidence type="ECO:0000313" key="1">
    <source>
        <dbReference type="EMBL" id="CAG8756946.1"/>
    </source>
</evidence>
<sequence length="198" mass="22474">FYLQSYANKYFSKLINKIEPQIAHQPISSNLSNIINYNHIATISSWIDNHHSTYNISEIPYRFRLLYRGSRYGFSCASFHRLCDNLLGTVVVIKIVSTNEILGGYNPLAWSSANPIKWSRTDDSFIFSLKPTTILSRAISADSAIGSFVENGPIFGYNFFMTNNNGTWHYNGTAACYEKQLRGTNGDIMIDEVEVFQV</sequence>
<organism evidence="1 2">
    <name type="scientific">Dentiscutata heterogama</name>
    <dbReference type="NCBI Taxonomy" id="1316150"/>
    <lineage>
        <taxon>Eukaryota</taxon>
        <taxon>Fungi</taxon>
        <taxon>Fungi incertae sedis</taxon>
        <taxon>Mucoromycota</taxon>
        <taxon>Glomeromycotina</taxon>
        <taxon>Glomeromycetes</taxon>
        <taxon>Diversisporales</taxon>
        <taxon>Gigasporaceae</taxon>
        <taxon>Dentiscutata</taxon>
    </lineage>
</organism>
<comment type="caution">
    <text evidence="1">The sequence shown here is derived from an EMBL/GenBank/DDBJ whole genome shotgun (WGS) entry which is preliminary data.</text>
</comment>
<keyword evidence="2" id="KW-1185">Reference proteome</keyword>
<feature type="non-terminal residue" evidence="1">
    <location>
        <position position="198"/>
    </location>
</feature>
<dbReference type="EMBL" id="CAJVPU010049171">
    <property type="protein sequence ID" value="CAG8756946.1"/>
    <property type="molecule type" value="Genomic_DNA"/>
</dbReference>
<protein>
    <submittedName>
        <fullName evidence="1">4822_t:CDS:1</fullName>
    </submittedName>
</protein>
<accession>A0ACA9QLG8</accession>
<reference evidence="1" key="1">
    <citation type="submission" date="2021-06" db="EMBL/GenBank/DDBJ databases">
        <authorList>
            <person name="Kallberg Y."/>
            <person name="Tangrot J."/>
            <person name="Rosling A."/>
        </authorList>
    </citation>
    <scope>NUCLEOTIDE SEQUENCE</scope>
    <source>
        <strain evidence="1">IL203A</strain>
    </source>
</reference>
<name>A0ACA9QLG8_9GLOM</name>